<dbReference type="EMBL" id="QPMK01000001">
    <property type="protein sequence ID" value="RDD68226.1"/>
    <property type="molecule type" value="Genomic_DNA"/>
</dbReference>
<gene>
    <name evidence="2" type="ORF">DU478_01795</name>
</gene>
<dbReference type="Proteomes" id="UP000253977">
    <property type="component" value="Unassembled WGS sequence"/>
</dbReference>
<evidence type="ECO:0000313" key="3">
    <source>
        <dbReference type="Proteomes" id="UP000253977"/>
    </source>
</evidence>
<dbReference type="RefSeq" id="WP_114509206.1">
    <property type="nucleotide sequence ID" value="NZ_QPMK01000001.1"/>
</dbReference>
<dbReference type="AlphaFoldDB" id="A0A369TZ30"/>
<accession>A0A369TZ30</accession>
<keyword evidence="1" id="KW-0812">Transmembrane</keyword>
<dbReference type="InterPro" id="IPR017495">
    <property type="entry name" value="PuhC"/>
</dbReference>
<comment type="caution">
    <text evidence="2">The sequence shown here is derived from an EMBL/GenBank/DDBJ whole genome shotgun (WGS) entry which is preliminary data.</text>
</comment>
<dbReference type="NCBIfam" id="TIGR03054">
    <property type="entry name" value="photo_alph_chp1"/>
    <property type="match status" value="1"/>
</dbReference>
<reference evidence="2 3" key="1">
    <citation type="submission" date="2018-07" db="EMBL/GenBank/DDBJ databases">
        <title>Thalassococcus profundi sp. nov., a marine bacterium isolated from deep seawater of Okinawa Trough.</title>
        <authorList>
            <person name="Yu M."/>
        </authorList>
    </citation>
    <scope>NUCLEOTIDE SEQUENCE [LARGE SCALE GENOMIC DNA]</scope>
    <source>
        <strain evidence="2 3">WRAS1</strain>
    </source>
</reference>
<keyword evidence="1" id="KW-0472">Membrane</keyword>
<keyword evidence="3" id="KW-1185">Reference proteome</keyword>
<dbReference type="OrthoDB" id="7848123at2"/>
<name>A0A369TZ30_9RHOB</name>
<protein>
    <submittedName>
        <fullName evidence="2">Pullulanase</fullName>
    </submittedName>
</protein>
<proteinExistence type="predicted"/>
<evidence type="ECO:0000313" key="2">
    <source>
        <dbReference type="EMBL" id="RDD68226.1"/>
    </source>
</evidence>
<sequence>MTQTATPRIHATPRDLVPRRMVRAMFGLVALCLVLVSIAVWSGRPVTSVPPDSEVVRERFVYLSGDLAGAAMVLDATGSVIADLSPEQGGFIAGIARVLDRERTKARQPLDGPVRIVRTANGRLAIFDPSTGWRADLMGFGADNAAAFARLLD</sequence>
<organism evidence="2 3">
    <name type="scientific">Thalassococcus profundi</name>
    <dbReference type="NCBI Taxonomy" id="2282382"/>
    <lineage>
        <taxon>Bacteria</taxon>
        <taxon>Pseudomonadati</taxon>
        <taxon>Pseudomonadota</taxon>
        <taxon>Alphaproteobacteria</taxon>
        <taxon>Rhodobacterales</taxon>
        <taxon>Roseobacteraceae</taxon>
        <taxon>Thalassococcus</taxon>
    </lineage>
</organism>
<feature type="transmembrane region" description="Helical" evidence="1">
    <location>
        <begin position="21"/>
        <end position="41"/>
    </location>
</feature>
<keyword evidence="1" id="KW-1133">Transmembrane helix</keyword>
<evidence type="ECO:0000256" key="1">
    <source>
        <dbReference type="SAM" id="Phobius"/>
    </source>
</evidence>